<dbReference type="SUPFAM" id="SSF56601">
    <property type="entry name" value="beta-lactamase/transpeptidase-like"/>
    <property type="match status" value="1"/>
</dbReference>
<dbReference type="PANTHER" id="PTHR43283">
    <property type="entry name" value="BETA-LACTAMASE-RELATED"/>
    <property type="match status" value="1"/>
</dbReference>
<gene>
    <name evidence="2" type="ORF">HL667_11035</name>
</gene>
<protein>
    <submittedName>
        <fullName evidence="2">Beta-lactamase family protein</fullName>
    </submittedName>
</protein>
<evidence type="ECO:0000259" key="1">
    <source>
        <dbReference type="Pfam" id="PF00144"/>
    </source>
</evidence>
<keyword evidence="3" id="KW-1185">Reference proteome</keyword>
<dbReference type="InterPro" id="IPR001466">
    <property type="entry name" value="Beta-lactam-related"/>
</dbReference>
<organism evidence="2 3">
    <name type="scientific">Bradyrhizobium aeschynomenes</name>
    <dbReference type="NCBI Taxonomy" id="2734909"/>
    <lineage>
        <taxon>Bacteria</taxon>
        <taxon>Pseudomonadati</taxon>
        <taxon>Pseudomonadota</taxon>
        <taxon>Alphaproteobacteria</taxon>
        <taxon>Hyphomicrobiales</taxon>
        <taxon>Nitrobacteraceae</taxon>
        <taxon>Bradyrhizobium</taxon>
    </lineage>
</organism>
<dbReference type="InterPro" id="IPR012338">
    <property type="entry name" value="Beta-lactam/transpept-like"/>
</dbReference>
<sequence length="423" mass="45971">MTSEAVCRRRGFDPAALAAIGPALAEFVDRGELAGIVSLTSRGGEVVHAETIGWRDVETDSPMRPDTLFRIASMTKPITSVAAMMLVEEGRIGLADPISRWVPELADVRVLRNAAGPLDETVPADRAITIEDLLTHRSGIAYAFFSEGPLKPAYECALGDPAMNRSTPDEWLAALGTLPLAYQPGDRFHYGHSTDVLGFLIGRVEGKPFRDVLRERIFRPLGMADTDFWLPHDKRDRLASLYSYEEAAGRLAKLEPVMYDAPPAYTPGGGGLISSAPDYHRFARMLLRGGELNGVRLLRRETVELMRTNRLTPSQRQVPFAGMPLWQTCGFGLGLAIVETSIGNPYACGASGSMTWPGIFGTWWQADPVNDLIMIYLVQHHVPVSSGIGATIATGRGAAGRRALPIFQSGTYAALSDMAEQTT</sequence>
<reference evidence="2" key="1">
    <citation type="submission" date="2020-05" db="EMBL/GenBank/DDBJ databases">
        <title>Nod-independent and nitrogen-fixing Bradyrhizobium aeschynomene sp. nov. isolated from nodules of Aeschynomene indica.</title>
        <authorList>
            <person name="Zhang Z."/>
        </authorList>
    </citation>
    <scope>NUCLEOTIDE SEQUENCE</scope>
    <source>
        <strain evidence="2">83012</strain>
    </source>
</reference>
<dbReference type="PANTHER" id="PTHR43283:SF3">
    <property type="entry name" value="BETA-LACTAMASE FAMILY PROTEIN (AFU_ORTHOLOGUE AFUA_5G07500)"/>
    <property type="match status" value="1"/>
</dbReference>
<name>A0ABX2CE23_9BRAD</name>
<accession>A0ABX2CE23</accession>
<dbReference type="Gene3D" id="3.40.710.10">
    <property type="entry name" value="DD-peptidase/beta-lactamase superfamily"/>
    <property type="match status" value="1"/>
</dbReference>
<dbReference type="InterPro" id="IPR050789">
    <property type="entry name" value="Diverse_Enzym_Activities"/>
</dbReference>
<evidence type="ECO:0000313" key="3">
    <source>
        <dbReference type="Proteomes" id="UP000886476"/>
    </source>
</evidence>
<feature type="domain" description="Beta-lactamase-related" evidence="1">
    <location>
        <begin position="24"/>
        <end position="386"/>
    </location>
</feature>
<evidence type="ECO:0000313" key="2">
    <source>
        <dbReference type="EMBL" id="NPU65529.1"/>
    </source>
</evidence>
<dbReference type="EMBL" id="JABFDN010000003">
    <property type="protein sequence ID" value="NPU65529.1"/>
    <property type="molecule type" value="Genomic_DNA"/>
</dbReference>
<dbReference type="RefSeq" id="WP_172110627.1">
    <property type="nucleotide sequence ID" value="NZ_JABFDN010000003.1"/>
</dbReference>
<dbReference type="Proteomes" id="UP000886476">
    <property type="component" value="Unassembled WGS sequence"/>
</dbReference>
<dbReference type="Pfam" id="PF00144">
    <property type="entry name" value="Beta-lactamase"/>
    <property type="match status" value="1"/>
</dbReference>
<comment type="caution">
    <text evidence="2">The sequence shown here is derived from an EMBL/GenBank/DDBJ whole genome shotgun (WGS) entry which is preliminary data.</text>
</comment>
<proteinExistence type="predicted"/>